<sequence>MKLDLNPELDLILERMTDLPASAIWEAWTNPELIKEWFCPRPWKTTACTIDLRPGGVFATTMKGPEGEEFSGAGCILEVIPNKRFVWTDALTTDYRPSTKPFFTGIIMMEELNGKTKYTAIARHGSVETKKQHQEMGFEQGWGIAFDQMVELMKARQSK</sequence>
<accession>A0AAX4HTI1</accession>
<dbReference type="AlphaFoldDB" id="A0AAX4HTI1"/>
<dbReference type="RefSeq" id="WP_321399180.1">
    <property type="nucleotide sequence ID" value="NZ_CP139487.1"/>
</dbReference>
<keyword evidence="4" id="KW-1185">Reference proteome</keyword>
<dbReference type="InterPro" id="IPR013538">
    <property type="entry name" value="ASHA1/2-like_C"/>
</dbReference>
<feature type="domain" description="Activator of Hsp90 ATPase homologue 1/2-like C-terminal" evidence="2">
    <location>
        <begin position="18"/>
        <end position="153"/>
    </location>
</feature>
<evidence type="ECO:0000256" key="1">
    <source>
        <dbReference type="ARBA" id="ARBA00006817"/>
    </source>
</evidence>
<dbReference type="CDD" id="cd08896">
    <property type="entry name" value="SRPBCC_CalC_Aha1-like_3"/>
    <property type="match status" value="1"/>
</dbReference>
<reference evidence="3 4" key="1">
    <citation type="submission" date="2023-11" db="EMBL/GenBank/DDBJ databases">
        <title>Peredibacter starrii A3.12.</title>
        <authorList>
            <person name="Mitchell R.J."/>
        </authorList>
    </citation>
    <scope>NUCLEOTIDE SEQUENCE [LARGE SCALE GENOMIC DNA]</scope>
    <source>
        <strain evidence="3 4">A3.12</strain>
    </source>
</reference>
<dbReference type="KEGG" id="psti:SOO65_08085"/>
<dbReference type="Pfam" id="PF08327">
    <property type="entry name" value="AHSA1"/>
    <property type="match status" value="1"/>
</dbReference>
<proteinExistence type="inferred from homology"/>
<organism evidence="3 4">
    <name type="scientific">Peredibacter starrii</name>
    <dbReference type="NCBI Taxonomy" id="28202"/>
    <lineage>
        <taxon>Bacteria</taxon>
        <taxon>Pseudomonadati</taxon>
        <taxon>Bdellovibrionota</taxon>
        <taxon>Bacteriovoracia</taxon>
        <taxon>Bacteriovoracales</taxon>
        <taxon>Bacteriovoracaceae</taxon>
        <taxon>Peredibacter</taxon>
    </lineage>
</organism>
<dbReference type="InterPro" id="IPR023393">
    <property type="entry name" value="START-like_dom_sf"/>
</dbReference>
<evidence type="ECO:0000259" key="2">
    <source>
        <dbReference type="Pfam" id="PF08327"/>
    </source>
</evidence>
<dbReference type="SUPFAM" id="SSF55961">
    <property type="entry name" value="Bet v1-like"/>
    <property type="match status" value="1"/>
</dbReference>
<comment type="similarity">
    <text evidence="1">Belongs to the AHA1 family.</text>
</comment>
<evidence type="ECO:0000313" key="3">
    <source>
        <dbReference type="EMBL" id="WPU66703.1"/>
    </source>
</evidence>
<name>A0AAX4HTI1_9BACT</name>
<protein>
    <submittedName>
        <fullName evidence="3">SRPBCC family protein</fullName>
    </submittedName>
</protein>
<dbReference type="Proteomes" id="UP001324634">
    <property type="component" value="Chromosome"/>
</dbReference>
<gene>
    <name evidence="3" type="ORF">SOO65_08085</name>
</gene>
<dbReference type="EMBL" id="CP139487">
    <property type="protein sequence ID" value="WPU66703.1"/>
    <property type="molecule type" value="Genomic_DNA"/>
</dbReference>
<evidence type="ECO:0000313" key="4">
    <source>
        <dbReference type="Proteomes" id="UP001324634"/>
    </source>
</evidence>
<dbReference type="Gene3D" id="3.30.530.20">
    <property type="match status" value="1"/>
</dbReference>